<dbReference type="InterPro" id="IPR013990">
    <property type="entry name" value="WHy-dom"/>
</dbReference>
<evidence type="ECO:0000256" key="2">
    <source>
        <dbReference type="SAM" id="Phobius"/>
    </source>
</evidence>
<dbReference type="InterPro" id="IPR004864">
    <property type="entry name" value="LEA_2"/>
</dbReference>
<organism evidence="4 5">
    <name type="scientific">Halopenitus persicus</name>
    <dbReference type="NCBI Taxonomy" id="1048396"/>
    <lineage>
        <taxon>Archaea</taxon>
        <taxon>Methanobacteriati</taxon>
        <taxon>Methanobacteriota</taxon>
        <taxon>Stenosarchaea group</taxon>
        <taxon>Halobacteria</taxon>
        <taxon>Halobacteriales</taxon>
        <taxon>Haloferacaceae</taxon>
        <taxon>Halopenitus</taxon>
    </lineage>
</organism>
<dbReference type="OrthoDB" id="105458at2157"/>
<sequence>MGSNGIRSIGGIKLAVAVVVGLAVVIGGGFAAGVLGTPSVTGVDNAFGNVTEETTEIHTDIHVRNPNPIGVTAGGLTVDYEVRMNGIAMANGTKSGVSIDRGNDTIPTTTAMNNSRIPDWWVSHLQNGERTTLTVHADVHSSLLGRSFDAPSVERGIDTSLIEAFNSTEDKEVNASSPVVPDPVLVIRETRGEWGTVSESETEIRMSFDVYNPRSVPIAVSGIGYDVAMNDVEMGSGATNSSVVIPPRSEETINATFRLENEHLDEWWVSHLQNDQVTTLAADFYFRIDLSEGGGDTVRVPLDTMTRTIETDIFGGGADDPSGNDTADGSGSDGDGTDTSGTATPADAPGETETRDDSTTETETDDGLLGSDPETDTPSDTPTPTDTESTTETTTDTPTETATETDDGGLLGVRRSGTRERTPIGVR</sequence>
<reference evidence="5" key="1">
    <citation type="submission" date="2016-10" db="EMBL/GenBank/DDBJ databases">
        <authorList>
            <person name="Varghese N."/>
            <person name="Submissions S."/>
        </authorList>
    </citation>
    <scope>NUCLEOTIDE SEQUENCE [LARGE SCALE GENOMIC DNA]</scope>
    <source>
        <strain evidence="5">DC30,IBRC 10041,KCTC 4046</strain>
    </source>
</reference>
<evidence type="ECO:0000313" key="4">
    <source>
        <dbReference type="EMBL" id="SDY44501.1"/>
    </source>
</evidence>
<feature type="compositionally biased region" description="Basic and acidic residues" evidence="1">
    <location>
        <begin position="417"/>
        <end position="427"/>
    </location>
</feature>
<evidence type="ECO:0000256" key="1">
    <source>
        <dbReference type="SAM" id="MobiDB-lite"/>
    </source>
</evidence>
<keyword evidence="2" id="KW-1133">Transmembrane helix</keyword>
<accession>A0A1H3JX92</accession>
<feature type="compositionally biased region" description="Low complexity" evidence="1">
    <location>
        <begin position="376"/>
        <end position="402"/>
    </location>
</feature>
<keyword evidence="2" id="KW-0472">Membrane</keyword>
<dbReference type="SMART" id="SM00769">
    <property type="entry name" value="WHy"/>
    <property type="match status" value="2"/>
</dbReference>
<evidence type="ECO:0000313" key="5">
    <source>
        <dbReference type="Proteomes" id="UP000199079"/>
    </source>
</evidence>
<evidence type="ECO:0000259" key="3">
    <source>
        <dbReference type="SMART" id="SM00769"/>
    </source>
</evidence>
<dbReference type="RefSeq" id="WP_092732838.1">
    <property type="nucleotide sequence ID" value="NZ_FNPC01000005.1"/>
</dbReference>
<dbReference type="Pfam" id="PF03168">
    <property type="entry name" value="LEA_2"/>
    <property type="match status" value="2"/>
</dbReference>
<feature type="transmembrane region" description="Helical" evidence="2">
    <location>
        <begin position="12"/>
        <end position="35"/>
    </location>
</feature>
<keyword evidence="5" id="KW-1185">Reference proteome</keyword>
<feature type="region of interest" description="Disordered" evidence="1">
    <location>
        <begin position="312"/>
        <end position="427"/>
    </location>
</feature>
<feature type="compositionally biased region" description="Low complexity" evidence="1">
    <location>
        <begin position="337"/>
        <end position="351"/>
    </location>
</feature>
<keyword evidence="2" id="KW-0812">Transmembrane</keyword>
<proteinExistence type="predicted"/>
<dbReference type="EMBL" id="FNPC01000005">
    <property type="protein sequence ID" value="SDY44501.1"/>
    <property type="molecule type" value="Genomic_DNA"/>
</dbReference>
<dbReference type="GO" id="GO:0009269">
    <property type="term" value="P:response to desiccation"/>
    <property type="evidence" value="ECO:0007669"/>
    <property type="project" value="InterPro"/>
</dbReference>
<name>A0A1H3JX92_9EURY</name>
<dbReference type="Proteomes" id="UP000199079">
    <property type="component" value="Unassembled WGS sequence"/>
</dbReference>
<dbReference type="Gene3D" id="2.60.40.10">
    <property type="entry name" value="Immunoglobulins"/>
    <property type="match status" value="2"/>
</dbReference>
<feature type="domain" description="Water stress and hypersensitive response" evidence="3">
    <location>
        <begin position="40"/>
        <end position="158"/>
    </location>
</feature>
<dbReference type="InterPro" id="IPR013783">
    <property type="entry name" value="Ig-like_fold"/>
</dbReference>
<protein>
    <submittedName>
        <fullName evidence="4">LEA14-like dessication related protein</fullName>
    </submittedName>
</protein>
<dbReference type="AlphaFoldDB" id="A0A1H3JX92"/>
<gene>
    <name evidence="4" type="ORF">SAMN05216564_105174</name>
</gene>
<dbReference type="SUPFAM" id="SSF117070">
    <property type="entry name" value="LEA14-like"/>
    <property type="match status" value="2"/>
</dbReference>
<feature type="domain" description="Water stress and hypersensitive response" evidence="3">
    <location>
        <begin position="187"/>
        <end position="305"/>
    </location>
</feature>